<accession>A0A916ZLS4</accession>
<dbReference type="EMBL" id="BMIQ01000003">
    <property type="protein sequence ID" value="GGE03593.1"/>
    <property type="molecule type" value="Genomic_DNA"/>
</dbReference>
<dbReference type="AlphaFoldDB" id="A0A916ZLS4"/>
<comment type="caution">
    <text evidence="4">The sequence shown here is derived from an EMBL/GenBank/DDBJ whole genome shotgun (WGS) entry which is preliminary data.</text>
</comment>
<evidence type="ECO:0000259" key="2">
    <source>
        <dbReference type="Pfam" id="PF03428"/>
    </source>
</evidence>
<feature type="domain" description="Plasmid replication protein C N-terminal" evidence="2">
    <location>
        <begin position="13"/>
        <end position="183"/>
    </location>
</feature>
<dbReference type="InterPro" id="IPR021760">
    <property type="entry name" value="RepC_C"/>
</dbReference>
<organism evidence="4 5">
    <name type="scientific">Aureimonas endophytica</name>
    <dbReference type="NCBI Taxonomy" id="2027858"/>
    <lineage>
        <taxon>Bacteria</taxon>
        <taxon>Pseudomonadati</taxon>
        <taxon>Pseudomonadota</taxon>
        <taxon>Alphaproteobacteria</taxon>
        <taxon>Hyphomicrobiales</taxon>
        <taxon>Aurantimonadaceae</taxon>
        <taxon>Aureimonas</taxon>
    </lineage>
</organism>
<dbReference type="InterPro" id="IPR047611">
    <property type="entry name" value="RepABC_RepC"/>
</dbReference>
<dbReference type="Pfam" id="PF11800">
    <property type="entry name" value="RP-C_C"/>
    <property type="match status" value="1"/>
</dbReference>
<keyword evidence="5" id="KW-1185">Reference proteome</keyword>
<name>A0A916ZLS4_9HYPH</name>
<protein>
    <submittedName>
        <fullName evidence="4">Replication initiation protein</fullName>
    </submittedName>
</protein>
<reference evidence="4" key="1">
    <citation type="journal article" date="2014" name="Int. J. Syst. Evol. Microbiol.">
        <title>Complete genome sequence of Corynebacterium casei LMG S-19264T (=DSM 44701T), isolated from a smear-ripened cheese.</title>
        <authorList>
            <consortium name="US DOE Joint Genome Institute (JGI-PGF)"/>
            <person name="Walter F."/>
            <person name="Albersmeier A."/>
            <person name="Kalinowski J."/>
            <person name="Ruckert C."/>
        </authorList>
    </citation>
    <scope>NUCLEOTIDE SEQUENCE</scope>
    <source>
        <strain evidence="4">CGMCC 1.15367</strain>
    </source>
</reference>
<evidence type="ECO:0000256" key="1">
    <source>
        <dbReference type="SAM" id="MobiDB-lite"/>
    </source>
</evidence>
<gene>
    <name evidence="4" type="ORF">GCM10011390_23130</name>
</gene>
<dbReference type="Proteomes" id="UP000644699">
    <property type="component" value="Unassembled WGS sequence"/>
</dbReference>
<feature type="region of interest" description="Disordered" evidence="1">
    <location>
        <begin position="249"/>
        <end position="293"/>
    </location>
</feature>
<dbReference type="InterPro" id="IPR005090">
    <property type="entry name" value="RepC_N"/>
</dbReference>
<feature type="domain" description="Plasmid replication protein C C-terminal" evidence="3">
    <location>
        <begin position="301"/>
        <end position="399"/>
    </location>
</feature>
<dbReference type="RefSeq" id="WP_188908568.1">
    <property type="nucleotide sequence ID" value="NZ_BMIQ01000003.1"/>
</dbReference>
<sequence>MQPYQSTTPFGRRTSSLAQMASHAAAKARPLDKTVNKWTVFRFVCAAKTRLGLSERPLAVLDALLTFHPESDLGGEGLVVWPSNQQLALRAHGMAPATLRRSLAALVDAGIIIRRDSPNGKRYVRKGRGGEIALAFGFDLAPLVVRAEELEGLAAEVADEARAHKLVRERITLCRRDIAKMIMVGSSENIPVHGLGHDLRSWSDVESLYRAVLARLPRSARLSQMEPIAGQLTDLADRIAKLLEAHAKSQNLSGNESRDERHIQNSNTETCPDLEPGFRESAGGPGVPEPARPSVPLKNYPLGLVMQACPDIADYARDGIASWRDLLATAALIRPMLGVSPDAWDDARATMGDSEAAVVLAAILQRSEAISSPGGYLRALTRKAKTGEFSLGPVLMALIGRREGATNDRRSSGFGP</sequence>
<evidence type="ECO:0000313" key="5">
    <source>
        <dbReference type="Proteomes" id="UP000644699"/>
    </source>
</evidence>
<reference evidence="4" key="2">
    <citation type="submission" date="2020-09" db="EMBL/GenBank/DDBJ databases">
        <authorList>
            <person name="Sun Q."/>
            <person name="Zhou Y."/>
        </authorList>
    </citation>
    <scope>NUCLEOTIDE SEQUENCE</scope>
    <source>
        <strain evidence="4">CGMCC 1.15367</strain>
    </source>
</reference>
<proteinExistence type="predicted"/>
<dbReference type="NCBIfam" id="NF040974">
    <property type="entry name" value="RepABC_RepC"/>
    <property type="match status" value="1"/>
</dbReference>
<dbReference type="NCBIfam" id="NF010396">
    <property type="entry name" value="PRK13824.1"/>
    <property type="match status" value="1"/>
</dbReference>
<dbReference type="Pfam" id="PF03428">
    <property type="entry name" value="RP-C"/>
    <property type="match status" value="1"/>
</dbReference>
<evidence type="ECO:0000259" key="3">
    <source>
        <dbReference type="Pfam" id="PF11800"/>
    </source>
</evidence>
<evidence type="ECO:0000313" key="4">
    <source>
        <dbReference type="EMBL" id="GGE03593.1"/>
    </source>
</evidence>